<sequence>MSPSAAAAAAAAAATRTGPPILSSASDSDVSQTCAAHGLTRAEFDALREQAQANKARAYCPYSNFRVGAALLAGDGALVGGANVENASYPVTTCAERVAFGRAVTDGHHRAGFRAVAIATDLASPGSPCGMCRQCIREFCDLSVPIIMFDKDSNFCVLKLEELLPLSFGPDELGVPDPSKPRGGKA</sequence>
<feature type="binding site" evidence="12">
    <location>
        <position position="94"/>
    </location>
    <ligand>
        <name>Zn(2+)</name>
        <dbReference type="ChEBI" id="CHEBI:29105"/>
        <note>catalytic</note>
    </ligand>
</feature>
<feature type="binding site" evidence="11">
    <location>
        <begin position="83"/>
        <end position="89"/>
    </location>
    <ligand>
        <name>substrate</name>
    </ligand>
</feature>
<evidence type="ECO:0000256" key="7">
    <source>
        <dbReference type="ARBA" id="ARBA00022833"/>
    </source>
</evidence>
<dbReference type="GO" id="GO:0008270">
    <property type="term" value="F:zinc ion binding"/>
    <property type="evidence" value="ECO:0007669"/>
    <property type="project" value="UniProtKB-UniRule"/>
</dbReference>
<comment type="catalytic activity">
    <reaction evidence="9 13">
        <text>cytidine + H2O + H(+) = uridine + NH4(+)</text>
        <dbReference type="Rhea" id="RHEA:16069"/>
        <dbReference type="ChEBI" id="CHEBI:15377"/>
        <dbReference type="ChEBI" id="CHEBI:15378"/>
        <dbReference type="ChEBI" id="CHEBI:16704"/>
        <dbReference type="ChEBI" id="CHEBI:17562"/>
        <dbReference type="ChEBI" id="CHEBI:28938"/>
        <dbReference type="EC" id="3.5.4.5"/>
    </reaction>
</comment>
<dbReference type="GO" id="GO:0055086">
    <property type="term" value="P:nucleobase-containing small molecule metabolic process"/>
    <property type="evidence" value="ECO:0007669"/>
    <property type="project" value="UniProtKB-ARBA"/>
</dbReference>
<dbReference type="PANTHER" id="PTHR11644">
    <property type="entry name" value="CYTIDINE DEAMINASE"/>
    <property type="match status" value="1"/>
</dbReference>
<dbReference type="GO" id="GO:0005829">
    <property type="term" value="C:cytosol"/>
    <property type="evidence" value="ECO:0007669"/>
    <property type="project" value="TreeGrafter"/>
</dbReference>
<evidence type="ECO:0000256" key="2">
    <source>
        <dbReference type="ARBA" id="ARBA00003949"/>
    </source>
</evidence>
<evidence type="ECO:0000256" key="6">
    <source>
        <dbReference type="ARBA" id="ARBA00022801"/>
    </source>
</evidence>
<dbReference type="CDD" id="cd01283">
    <property type="entry name" value="cytidine_deaminase"/>
    <property type="match status" value="1"/>
</dbReference>
<evidence type="ECO:0000256" key="4">
    <source>
        <dbReference type="ARBA" id="ARBA00012783"/>
    </source>
</evidence>
<reference evidence="15 16" key="1">
    <citation type="journal article" date="2016" name="Genome Announc.">
        <title>Genome Sequence of Madurella mycetomatis mm55, Isolated from a Human Mycetoma Case in Sudan.</title>
        <authorList>
            <person name="Smit S."/>
            <person name="Derks M.F."/>
            <person name="Bervoets S."/>
            <person name="Fahal A."/>
            <person name="van Leeuwen W."/>
            <person name="van Belkum A."/>
            <person name="van de Sande W.W."/>
        </authorList>
    </citation>
    <scope>NUCLEOTIDE SEQUENCE [LARGE SCALE GENOMIC DNA]</scope>
    <source>
        <strain evidence="16">mm55</strain>
    </source>
</reference>
<keyword evidence="7 12" id="KW-0862">Zinc</keyword>
<feature type="domain" description="CMP/dCMP-type deaminase" evidence="14">
    <location>
        <begin position="42"/>
        <end position="171"/>
    </location>
</feature>
<dbReference type="InterPro" id="IPR002125">
    <property type="entry name" value="CMP_dCMP_dom"/>
</dbReference>
<feature type="binding site" evidence="12">
    <location>
        <position position="129"/>
    </location>
    <ligand>
        <name>Zn(2+)</name>
        <dbReference type="ChEBI" id="CHEBI:29105"/>
        <note>catalytic</note>
    </ligand>
</feature>
<dbReference type="PROSITE" id="PS51747">
    <property type="entry name" value="CYT_DCMP_DEAMINASES_2"/>
    <property type="match status" value="1"/>
</dbReference>
<gene>
    <name evidence="15" type="ORF">MMYC01_200541</name>
</gene>
<dbReference type="NCBIfam" id="NF004064">
    <property type="entry name" value="PRK05578.1"/>
    <property type="match status" value="1"/>
</dbReference>
<evidence type="ECO:0000256" key="9">
    <source>
        <dbReference type="ARBA" id="ARBA00049558"/>
    </source>
</evidence>
<evidence type="ECO:0000256" key="1">
    <source>
        <dbReference type="ARBA" id="ARBA00001947"/>
    </source>
</evidence>
<keyword evidence="6 13" id="KW-0378">Hydrolase</keyword>
<comment type="catalytic activity">
    <reaction evidence="13">
        <text>2'-deoxycytidine + H2O + H(+) = 2'-deoxyuridine + NH4(+)</text>
        <dbReference type="Rhea" id="RHEA:13433"/>
        <dbReference type="ChEBI" id="CHEBI:15377"/>
        <dbReference type="ChEBI" id="CHEBI:15378"/>
        <dbReference type="ChEBI" id="CHEBI:15698"/>
        <dbReference type="ChEBI" id="CHEBI:16450"/>
        <dbReference type="ChEBI" id="CHEBI:28938"/>
        <dbReference type="EC" id="3.5.4.5"/>
    </reaction>
</comment>
<dbReference type="FunFam" id="3.40.140.10:FF:000008">
    <property type="entry name" value="Cytidine deaminase"/>
    <property type="match status" value="1"/>
</dbReference>
<accession>A0A175WGD5</accession>
<organism evidence="15 16">
    <name type="scientific">Madurella mycetomatis</name>
    <dbReference type="NCBI Taxonomy" id="100816"/>
    <lineage>
        <taxon>Eukaryota</taxon>
        <taxon>Fungi</taxon>
        <taxon>Dikarya</taxon>
        <taxon>Ascomycota</taxon>
        <taxon>Pezizomycotina</taxon>
        <taxon>Sordariomycetes</taxon>
        <taxon>Sordariomycetidae</taxon>
        <taxon>Sordariales</taxon>
        <taxon>Sordariales incertae sedis</taxon>
        <taxon>Madurella</taxon>
    </lineage>
</organism>
<comment type="function">
    <text evidence="2 13">This enzyme scavenges exogenous and endogenous cytidine and 2'-deoxycytidine for UMP synthesis.</text>
</comment>
<evidence type="ECO:0000256" key="5">
    <source>
        <dbReference type="ARBA" id="ARBA00022723"/>
    </source>
</evidence>
<evidence type="ECO:0000256" key="8">
    <source>
        <dbReference type="ARBA" id="ARBA00032005"/>
    </source>
</evidence>
<dbReference type="Proteomes" id="UP000078237">
    <property type="component" value="Unassembled WGS sequence"/>
</dbReference>
<dbReference type="PANTHER" id="PTHR11644:SF2">
    <property type="entry name" value="CYTIDINE DEAMINASE"/>
    <property type="match status" value="1"/>
</dbReference>
<dbReference type="Pfam" id="PF00383">
    <property type="entry name" value="dCMP_cyt_deam_1"/>
    <property type="match status" value="1"/>
</dbReference>
<dbReference type="SUPFAM" id="SSF53927">
    <property type="entry name" value="Cytidine deaminase-like"/>
    <property type="match status" value="1"/>
</dbReference>
<dbReference type="OrthoDB" id="414540at2759"/>
<dbReference type="Gene3D" id="3.40.140.10">
    <property type="entry name" value="Cytidine Deaminase, domain 2"/>
    <property type="match status" value="1"/>
</dbReference>
<dbReference type="GO" id="GO:0072527">
    <property type="term" value="P:pyrimidine-containing compound metabolic process"/>
    <property type="evidence" value="ECO:0007669"/>
    <property type="project" value="UniProtKB-ARBA"/>
</dbReference>
<dbReference type="EMBL" id="LCTW02000007">
    <property type="protein sequence ID" value="KXX82858.1"/>
    <property type="molecule type" value="Genomic_DNA"/>
</dbReference>
<dbReference type="InterPro" id="IPR006262">
    <property type="entry name" value="Cyt_deam_tetra"/>
</dbReference>
<evidence type="ECO:0000256" key="3">
    <source>
        <dbReference type="ARBA" id="ARBA00006576"/>
    </source>
</evidence>
<dbReference type="InterPro" id="IPR050202">
    <property type="entry name" value="Cyt/Deoxycyt_deaminase"/>
</dbReference>
<feature type="binding site" evidence="12">
    <location>
        <position position="132"/>
    </location>
    <ligand>
        <name>Zn(2+)</name>
        <dbReference type="ChEBI" id="CHEBI:29105"/>
        <note>catalytic</note>
    </ligand>
</feature>
<name>A0A175WGD5_9PEZI</name>
<evidence type="ECO:0000256" key="13">
    <source>
        <dbReference type="RuleBase" id="RU364006"/>
    </source>
</evidence>
<dbReference type="VEuPathDB" id="FungiDB:MMYC01_200541"/>
<dbReference type="AlphaFoldDB" id="A0A175WGD5"/>
<comment type="similarity">
    <text evidence="3 13">Belongs to the cytidine and deoxycytidylate deaminase family.</text>
</comment>
<proteinExistence type="inferred from homology"/>
<keyword evidence="16" id="KW-1185">Reference proteome</keyword>
<dbReference type="STRING" id="100816.A0A175WGD5"/>
<protein>
    <recommendedName>
        <fullName evidence="4 13">Cytidine deaminase</fullName>
        <ecNumber evidence="4 13">3.5.4.5</ecNumber>
    </recommendedName>
    <alternativeName>
        <fullName evidence="8 13">Cytidine aminohydrolase</fullName>
    </alternativeName>
</protein>
<evidence type="ECO:0000313" key="16">
    <source>
        <dbReference type="Proteomes" id="UP000078237"/>
    </source>
</evidence>
<dbReference type="InterPro" id="IPR016193">
    <property type="entry name" value="Cytidine_deaminase-like"/>
</dbReference>
<feature type="active site" description="Proton donor" evidence="10">
    <location>
        <position position="96"/>
    </location>
</feature>
<evidence type="ECO:0000256" key="12">
    <source>
        <dbReference type="PIRSR" id="PIRSR606262-3"/>
    </source>
</evidence>
<evidence type="ECO:0000313" key="15">
    <source>
        <dbReference type="EMBL" id="KXX82858.1"/>
    </source>
</evidence>
<evidence type="ECO:0000256" key="11">
    <source>
        <dbReference type="PIRSR" id="PIRSR606262-2"/>
    </source>
</evidence>
<keyword evidence="5 12" id="KW-0479">Metal-binding</keyword>
<evidence type="ECO:0000259" key="14">
    <source>
        <dbReference type="PROSITE" id="PS51747"/>
    </source>
</evidence>
<comment type="cofactor">
    <cofactor evidence="1 12 13">
        <name>Zn(2+)</name>
        <dbReference type="ChEBI" id="CHEBI:29105"/>
    </cofactor>
</comment>
<comment type="caution">
    <text evidence="15">The sequence shown here is derived from an EMBL/GenBank/DDBJ whole genome shotgun (WGS) entry which is preliminary data.</text>
</comment>
<dbReference type="EC" id="3.5.4.5" evidence="4 13"/>
<dbReference type="GO" id="GO:0004126">
    <property type="term" value="F:cytidine deaminase activity"/>
    <property type="evidence" value="ECO:0007669"/>
    <property type="project" value="UniProtKB-UniRule"/>
</dbReference>
<dbReference type="NCBIfam" id="TIGR01354">
    <property type="entry name" value="cyt_deam_tetra"/>
    <property type="match status" value="1"/>
</dbReference>
<evidence type="ECO:0000256" key="10">
    <source>
        <dbReference type="PIRSR" id="PIRSR606262-1"/>
    </source>
</evidence>